<name>A0AAN8R776_9TELE</name>
<dbReference type="InterPro" id="IPR051515">
    <property type="entry name" value="IRG"/>
</dbReference>
<gene>
    <name evidence="6" type="ORF">J4Q44_G00022430</name>
</gene>
<dbReference type="Gene3D" id="3.40.50.300">
    <property type="entry name" value="P-loop containing nucleotide triphosphate hydrolases"/>
    <property type="match status" value="1"/>
</dbReference>
<evidence type="ECO:0000256" key="1">
    <source>
        <dbReference type="ARBA" id="ARBA00005429"/>
    </source>
</evidence>
<evidence type="ECO:0000313" key="6">
    <source>
        <dbReference type="EMBL" id="KAK6326598.1"/>
    </source>
</evidence>
<feature type="domain" description="IRG-type G" evidence="5">
    <location>
        <begin position="45"/>
        <end position="226"/>
    </location>
</feature>
<dbReference type="InterPro" id="IPR007743">
    <property type="entry name" value="Immunity-related_GTPase-like"/>
</dbReference>
<dbReference type="PANTHER" id="PTHR32341">
    <property type="entry name" value="INTERFERON-INDUCIBLE GTPASE"/>
    <property type="match status" value="1"/>
</dbReference>
<evidence type="ECO:0000256" key="3">
    <source>
        <dbReference type="ARBA" id="ARBA00022801"/>
    </source>
</evidence>
<organism evidence="6 7">
    <name type="scientific">Coregonus suidteri</name>
    <dbReference type="NCBI Taxonomy" id="861788"/>
    <lineage>
        <taxon>Eukaryota</taxon>
        <taxon>Metazoa</taxon>
        <taxon>Chordata</taxon>
        <taxon>Craniata</taxon>
        <taxon>Vertebrata</taxon>
        <taxon>Euteleostomi</taxon>
        <taxon>Actinopterygii</taxon>
        <taxon>Neopterygii</taxon>
        <taxon>Teleostei</taxon>
        <taxon>Protacanthopterygii</taxon>
        <taxon>Salmoniformes</taxon>
        <taxon>Salmonidae</taxon>
        <taxon>Coregoninae</taxon>
        <taxon>Coregonus</taxon>
    </lineage>
</organism>
<dbReference type="GO" id="GO:0005525">
    <property type="term" value="F:GTP binding"/>
    <property type="evidence" value="ECO:0007669"/>
    <property type="project" value="UniProtKB-KW"/>
</dbReference>
<keyword evidence="3" id="KW-0378">Hydrolase</keyword>
<keyword evidence="2" id="KW-0547">Nucleotide-binding</keyword>
<dbReference type="EMBL" id="JAGTTL010000002">
    <property type="protein sequence ID" value="KAK6326598.1"/>
    <property type="molecule type" value="Genomic_DNA"/>
</dbReference>
<keyword evidence="4" id="KW-0342">GTP-binding</keyword>
<sequence length="399" mass="45088">MADDYCEISEDDIKAARQIEEALENESLTSAAGKIQEYLKKISDVQLNIAITGESGSGKSTFINVLRGLGDEEEFSAPTGVVETTQKATPYQHPKHQNVKLWDLPGIGTTNFKPETYLQQVGFDCYDFFIIVSSDRFRVNDVNLAKKIQEMKKSFYFVRSKIDSNIDAEKKRKKNFNQDETLQNIRQNCVEGLRDHGQGFPQVFLISSFELPLYDFPNLVETMEKELPDHKRRVLLLSIPNMSLKINQRKKENLQANIWRSAFVSACVAVIPIPGLSFSVDITILIREIRMYYQAFGLDNESLKSLADRTNVPVEELKAILKSPLNKEISQDMVIKMLTKTTGATLMLVEYLLSTIPVFGSTAACGISYGTTYYMLNNCLNELAEDAQNVLMKALKVDE</sequence>
<evidence type="ECO:0000259" key="5">
    <source>
        <dbReference type="PROSITE" id="PS51716"/>
    </source>
</evidence>
<proteinExistence type="inferred from homology"/>
<protein>
    <recommendedName>
        <fullName evidence="5">IRG-type G domain-containing protein</fullName>
    </recommendedName>
</protein>
<evidence type="ECO:0000256" key="2">
    <source>
        <dbReference type="ARBA" id="ARBA00022741"/>
    </source>
</evidence>
<dbReference type="Proteomes" id="UP001356427">
    <property type="component" value="Unassembled WGS sequence"/>
</dbReference>
<dbReference type="Pfam" id="PF05049">
    <property type="entry name" value="IIGP"/>
    <property type="match status" value="1"/>
</dbReference>
<dbReference type="PANTHER" id="PTHR32341:SF10">
    <property type="entry name" value="INTERFERON-INDUCIBLE GTPASE 5"/>
    <property type="match status" value="1"/>
</dbReference>
<reference evidence="6 7" key="1">
    <citation type="submission" date="2021-04" db="EMBL/GenBank/DDBJ databases">
        <authorList>
            <person name="De Guttry C."/>
            <person name="Zahm M."/>
            <person name="Klopp C."/>
            <person name="Cabau C."/>
            <person name="Louis A."/>
            <person name="Berthelot C."/>
            <person name="Parey E."/>
            <person name="Roest Crollius H."/>
            <person name="Montfort J."/>
            <person name="Robinson-Rechavi M."/>
            <person name="Bucao C."/>
            <person name="Bouchez O."/>
            <person name="Gislard M."/>
            <person name="Lluch J."/>
            <person name="Milhes M."/>
            <person name="Lampietro C."/>
            <person name="Lopez Roques C."/>
            <person name="Donnadieu C."/>
            <person name="Braasch I."/>
            <person name="Desvignes T."/>
            <person name="Postlethwait J."/>
            <person name="Bobe J."/>
            <person name="Wedekind C."/>
            <person name="Guiguen Y."/>
        </authorList>
    </citation>
    <scope>NUCLEOTIDE SEQUENCE [LARGE SCALE GENOMIC DNA]</scope>
    <source>
        <strain evidence="6">Cs_M1</strain>
        <tissue evidence="6">Blood</tissue>
    </source>
</reference>
<comment type="similarity">
    <text evidence="1">Belongs to the TRAFAC class dynamin-like GTPase superfamily. IRG family.</text>
</comment>
<dbReference type="InterPro" id="IPR030385">
    <property type="entry name" value="G_IRG_dom"/>
</dbReference>
<evidence type="ECO:0000313" key="7">
    <source>
        <dbReference type="Proteomes" id="UP001356427"/>
    </source>
</evidence>
<keyword evidence="7" id="KW-1185">Reference proteome</keyword>
<evidence type="ECO:0000256" key="4">
    <source>
        <dbReference type="ARBA" id="ARBA00023134"/>
    </source>
</evidence>
<dbReference type="SUPFAM" id="SSF52540">
    <property type="entry name" value="P-loop containing nucleoside triphosphate hydrolases"/>
    <property type="match status" value="1"/>
</dbReference>
<dbReference type="FunFam" id="3.40.50.300:FF:000541">
    <property type="entry name" value="Immunity related GTPase M"/>
    <property type="match status" value="1"/>
</dbReference>
<comment type="caution">
    <text evidence="6">The sequence shown here is derived from an EMBL/GenBank/DDBJ whole genome shotgun (WGS) entry which is preliminary data.</text>
</comment>
<dbReference type="GO" id="GO:0016787">
    <property type="term" value="F:hydrolase activity"/>
    <property type="evidence" value="ECO:0007669"/>
    <property type="project" value="UniProtKB-KW"/>
</dbReference>
<accession>A0AAN8R776</accession>
<dbReference type="AlphaFoldDB" id="A0AAN8R776"/>
<dbReference type="GO" id="GO:0016020">
    <property type="term" value="C:membrane"/>
    <property type="evidence" value="ECO:0007669"/>
    <property type="project" value="InterPro"/>
</dbReference>
<dbReference type="PROSITE" id="PS51716">
    <property type="entry name" value="G_IRG"/>
    <property type="match status" value="1"/>
</dbReference>
<dbReference type="InterPro" id="IPR027417">
    <property type="entry name" value="P-loop_NTPase"/>
</dbReference>